<accession>A0A2V3A0R5</accession>
<gene>
    <name evidence="1" type="ORF">DFO73_103184</name>
</gene>
<dbReference type="Proteomes" id="UP000247150">
    <property type="component" value="Unassembled WGS sequence"/>
</dbReference>
<dbReference type="AlphaFoldDB" id="A0A2V3A0R5"/>
<name>A0A2V3A0R5_9BACI</name>
<evidence type="ECO:0000313" key="1">
    <source>
        <dbReference type="EMBL" id="PWW30301.1"/>
    </source>
</evidence>
<sequence>MKHSNIDFHKISQALNGTMEAIQGEGDSSAEALESLRNAQDELQQALSFSMSRIN</sequence>
<dbReference type="EMBL" id="QGTW01000003">
    <property type="protein sequence ID" value="PWW30301.1"/>
    <property type="molecule type" value="Genomic_DNA"/>
</dbReference>
<comment type="caution">
    <text evidence="1">The sequence shown here is derived from an EMBL/GenBank/DDBJ whole genome shotgun (WGS) entry which is preliminary data.</text>
</comment>
<evidence type="ECO:0000313" key="2">
    <source>
        <dbReference type="Proteomes" id="UP000247150"/>
    </source>
</evidence>
<dbReference type="RefSeq" id="WP_181395954.1">
    <property type="nucleotide sequence ID" value="NZ_QGTW01000003.1"/>
</dbReference>
<reference evidence="1 2" key="1">
    <citation type="submission" date="2018-05" db="EMBL/GenBank/DDBJ databases">
        <title>Freshwater and sediment microbial communities from various areas in North America, analyzing microbe dynamics in response to fracking.</title>
        <authorList>
            <person name="Lamendella R."/>
        </authorList>
    </citation>
    <scope>NUCLEOTIDE SEQUENCE [LARGE SCALE GENOMIC DNA]</scope>
    <source>
        <strain evidence="1 2">15_TX</strain>
    </source>
</reference>
<protein>
    <submittedName>
        <fullName evidence="1">Uncharacterized protein</fullName>
    </submittedName>
</protein>
<organism evidence="1 2">
    <name type="scientific">Cytobacillus oceanisediminis</name>
    <dbReference type="NCBI Taxonomy" id="665099"/>
    <lineage>
        <taxon>Bacteria</taxon>
        <taxon>Bacillati</taxon>
        <taxon>Bacillota</taxon>
        <taxon>Bacilli</taxon>
        <taxon>Bacillales</taxon>
        <taxon>Bacillaceae</taxon>
        <taxon>Cytobacillus</taxon>
    </lineage>
</organism>
<proteinExistence type="predicted"/>